<organism evidence="1">
    <name type="scientific">Myoviridae sp. ctCpP1</name>
    <dbReference type="NCBI Taxonomy" id="2825054"/>
    <lineage>
        <taxon>Viruses</taxon>
        <taxon>Duplodnaviria</taxon>
        <taxon>Heunggongvirae</taxon>
        <taxon>Uroviricota</taxon>
        <taxon>Caudoviricetes</taxon>
    </lineage>
</organism>
<accession>A0A8S5V7J4</accession>
<evidence type="ECO:0000313" key="1">
    <source>
        <dbReference type="EMBL" id="DAG02714.1"/>
    </source>
</evidence>
<protein>
    <submittedName>
        <fullName evidence="1">Uncharacterized protein</fullName>
    </submittedName>
</protein>
<proteinExistence type="predicted"/>
<sequence>MFKGRTIRSPFKWLVGWLLVSRASIFVGDYVGVEEVASADLDCMESSFADEAADGLDVELPAGGVFGDCYCVIFSVHKSYYITVRVLVQLISYRSVAGMRGAVRGVLGIKKVLNRRKGAGNRLSTCLR</sequence>
<dbReference type="EMBL" id="BK016213">
    <property type="protein sequence ID" value="DAG02714.1"/>
    <property type="molecule type" value="Genomic_DNA"/>
</dbReference>
<name>A0A8S5V7J4_9CAUD</name>
<reference evidence="1" key="1">
    <citation type="journal article" date="2021" name="Proc. Natl. Acad. Sci. U.S.A.">
        <title>A Catalog of Tens of Thousands of Viruses from Human Metagenomes Reveals Hidden Associations with Chronic Diseases.</title>
        <authorList>
            <person name="Tisza M.J."/>
            <person name="Buck C.B."/>
        </authorList>
    </citation>
    <scope>NUCLEOTIDE SEQUENCE</scope>
    <source>
        <strain evidence="1">CtCpP1</strain>
    </source>
</reference>